<dbReference type="EMBL" id="CP036261">
    <property type="protein sequence ID" value="QDS88632.1"/>
    <property type="molecule type" value="Genomic_DNA"/>
</dbReference>
<dbReference type="RefSeq" id="WP_145345984.1">
    <property type="nucleotide sequence ID" value="NZ_CP036261.1"/>
</dbReference>
<dbReference type="Proteomes" id="UP000319557">
    <property type="component" value="Chromosome"/>
</dbReference>
<organism evidence="1 2">
    <name type="scientific">Rosistilla ulvae</name>
    <dbReference type="NCBI Taxonomy" id="1930277"/>
    <lineage>
        <taxon>Bacteria</taxon>
        <taxon>Pseudomonadati</taxon>
        <taxon>Planctomycetota</taxon>
        <taxon>Planctomycetia</taxon>
        <taxon>Pirellulales</taxon>
        <taxon>Pirellulaceae</taxon>
        <taxon>Rosistilla</taxon>
    </lineage>
</organism>
<keyword evidence="2" id="KW-1185">Reference proteome</keyword>
<protein>
    <recommendedName>
        <fullName evidence="3">Carboxypeptidase regulatory-like domain-containing protein</fullName>
    </recommendedName>
</protein>
<dbReference type="AlphaFoldDB" id="A0A517M180"/>
<dbReference type="KEGG" id="ruv:EC9_28230"/>
<name>A0A517M180_9BACT</name>
<evidence type="ECO:0000313" key="1">
    <source>
        <dbReference type="EMBL" id="QDS88632.1"/>
    </source>
</evidence>
<evidence type="ECO:0000313" key="2">
    <source>
        <dbReference type="Proteomes" id="UP000319557"/>
    </source>
</evidence>
<reference evidence="1 2" key="1">
    <citation type="submission" date="2019-02" db="EMBL/GenBank/DDBJ databases">
        <title>Deep-cultivation of Planctomycetes and their phenomic and genomic characterization uncovers novel biology.</title>
        <authorList>
            <person name="Wiegand S."/>
            <person name="Jogler M."/>
            <person name="Boedeker C."/>
            <person name="Pinto D."/>
            <person name="Vollmers J."/>
            <person name="Rivas-Marin E."/>
            <person name="Kohn T."/>
            <person name="Peeters S.H."/>
            <person name="Heuer A."/>
            <person name="Rast P."/>
            <person name="Oberbeckmann S."/>
            <person name="Bunk B."/>
            <person name="Jeske O."/>
            <person name="Meyerdierks A."/>
            <person name="Storesund J.E."/>
            <person name="Kallscheuer N."/>
            <person name="Luecker S."/>
            <person name="Lage O.M."/>
            <person name="Pohl T."/>
            <person name="Merkel B.J."/>
            <person name="Hornburger P."/>
            <person name="Mueller R.-W."/>
            <person name="Bruemmer F."/>
            <person name="Labrenz M."/>
            <person name="Spormann A.M."/>
            <person name="Op den Camp H."/>
            <person name="Overmann J."/>
            <person name="Amann R."/>
            <person name="Jetten M.S.M."/>
            <person name="Mascher T."/>
            <person name="Medema M.H."/>
            <person name="Devos D.P."/>
            <person name="Kaster A.-K."/>
            <person name="Ovreas L."/>
            <person name="Rohde M."/>
            <person name="Galperin M.Y."/>
            <person name="Jogler C."/>
        </authorList>
    </citation>
    <scope>NUCLEOTIDE SEQUENCE [LARGE SCALE GENOMIC DNA]</scope>
    <source>
        <strain evidence="1 2">EC9</strain>
    </source>
</reference>
<gene>
    <name evidence="1" type="ORF">EC9_28230</name>
</gene>
<proteinExistence type="predicted"/>
<accession>A0A517M180</accession>
<sequence length="147" mass="15520">MHFHFLTRFAAVIVVIAACGCGQQPRAGEVPVFPITGTVTVDGKPVENIQIALHSNGTEESAKQLYPQGFTDAQGQIKVSTYAAGDGAPAGDYRVTFVLKDYNALARSFTGPNKIDASYAAPETSPVTITIGPDQPNDLGQLELPSN</sequence>
<dbReference type="InterPro" id="IPR036817">
    <property type="entry name" value="Transthyretin/HIU_hydrolase_sf"/>
</dbReference>
<dbReference type="OrthoDB" id="285058at2"/>
<evidence type="ECO:0008006" key="3">
    <source>
        <dbReference type="Google" id="ProtNLM"/>
    </source>
</evidence>
<dbReference type="Gene3D" id="2.60.40.180">
    <property type="entry name" value="Transthyretin/hydroxyisourate hydrolase domain"/>
    <property type="match status" value="1"/>
</dbReference>
<dbReference type="SUPFAM" id="SSF49472">
    <property type="entry name" value="Transthyretin (synonym: prealbumin)"/>
    <property type="match status" value="1"/>
</dbReference>